<sequence>MKFAKNRMYIESYTKCPNCGILIYEKPVNPSPDPVIQGGKTYCSAWCVEWEQGRNKRRLAEASA</sequence>
<evidence type="ECO:0000313" key="1">
    <source>
        <dbReference type="EMBL" id="MDQ0394387.1"/>
    </source>
</evidence>
<evidence type="ECO:0000313" key="2">
    <source>
        <dbReference type="Proteomes" id="UP001237448"/>
    </source>
</evidence>
<accession>A0ABU0FIF7</accession>
<keyword evidence="2" id="KW-1185">Reference proteome</keyword>
<name>A0ABU0FIF7_9HYPH</name>
<organism evidence="1 2">
    <name type="scientific">Labrys monachus</name>
    <dbReference type="NCBI Taxonomy" id="217067"/>
    <lineage>
        <taxon>Bacteria</taxon>
        <taxon>Pseudomonadati</taxon>
        <taxon>Pseudomonadota</taxon>
        <taxon>Alphaproteobacteria</taxon>
        <taxon>Hyphomicrobiales</taxon>
        <taxon>Xanthobacteraceae</taxon>
        <taxon>Labrys</taxon>
    </lineage>
</organism>
<proteinExistence type="predicted"/>
<reference evidence="1 2" key="1">
    <citation type="submission" date="2023-07" db="EMBL/GenBank/DDBJ databases">
        <title>Genomic Encyclopedia of Type Strains, Phase IV (KMG-IV): sequencing the most valuable type-strain genomes for metagenomic binning, comparative biology and taxonomic classification.</title>
        <authorList>
            <person name="Goeker M."/>
        </authorList>
    </citation>
    <scope>NUCLEOTIDE SEQUENCE [LARGE SCALE GENOMIC DNA]</scope>
    <source>
        <strain evidence="1 2">DSM 5896</strain>
    </source>
</reference>
<dbReference type="Proteomes" id="UP001237448">
    <property type="component" value="Unassembled WGS sequence"/>
</dbReference>
<comment type="caution">
    <text evidence="1">The sequence shown here is derived from an EMBL/GenBank/DDBJ whole genome shotgun (WGS) entry which is preliminary data.</text>
</comment>
<dbReference type="RefSeq" id="WP_307431308.1">
    <property type="nucleotide sequence ID" value="NZ_JAUSVK010000001.1"/>
</dbReference>
<protein>
    <submittedName>
        <fullName evidence="1">Uncharacterized protein</fullName>
    </submittedName>
</protein>
<gene>
    <name evidence="1" type="ORF">J3R73_004179</name>
</gene>
<dbReference type="EMBL" id="JAUSVK010000001">
    <property type="protein sequence ID" value="MDQ0394387.1"/>
    <property type="molecule type" value="Genomic_DNA"/>
</dbReference>